<evidence type="ECO:0000313" key="3">
    <source>
        <dbReference type="Proteomes" id="UP000434957"/>
    </source>
</evidence>
<gene>
    <name evidence="2" type="ORF">PR003_g9412</name>
</gene>
<evidence type="ECO:0000313" key="2">
    <source>
        <dbReference type="EMBL" id="KAE9342565.1"/>
    </source>
</evidence>
<sequence length="69" mass="7601">MSTDELCNGVKFKECVLNGVQGMCYNTRMMVVQCETSSGYIPMRKLQIQRGVGDTCNPDVESWLGCASS</sequence>
<dbReference type="Proteomes" id="UP000434957">
    <property type="component" value="Unassembled WGS sequence"/>
</dbReference>
<evidence type="ECO:0000259" key="1">
    <source>
        <dbReference type="Pfam" id="PF26605"/>
    </source>
</evidence>
<accession>A0A6A4FSE0</accession>
<dbReference type="EMBL" id="QXFT01000487">
    <property type="protein sequence ID" value="KAE9342565.1"/>
    <property type="molecule type" value="Genomic_DNA"/>
</dbReference>
<comment type="caution">
    <text evidence="2">The sequence shown here is derived from an EMBL/GenBank/DDBJ whole genome shotgun (WGS) entry which is preliminary data.</text>
</comment>
<dbReference type="InterPro" id="IPR058256">
    <property type="entry name" value="WLGC"/>
</dbReference>
<keyword evidence="3" id="KW-1185">Reference proteome</keyword>
<name>A0A6A4FSE0_9STRA</name>
<dbReference type="AlphaFoldDB" id="A0A6A4FSE0"/>
<proteinExistence type="predicted"/>
<reference evidence="2 3" key="1">
    <citation type="submission" date="2018-08" db="EMBL/GenBank/DDBJ databases">
        <title>Genomic investigation of the strawberry pathogen Phytophthora fragariae indicates pathogenicity is determined by transcriptional variation in three key races.</title>
        <authorList>
            <person name="Adams T.M."/>
            <person name="Armitage A.D."/>
            <person name="Sobczyk M.K."/>
            <person name="Bates H.J."/>
            <person name="Dunwell J.M."/>
            <person name="Nellist C.F."/>
            <person name="Harrison R.J."/>
        </authorList>
    </citation>
    <scope>NUCLEOTIDE SEQUENCE [LARGE SCALE GENOMIC DNA]</scope>
    <source>
        <strain evidence="2 3">SCRP333</strain>
    </source>
</reference>
<dbReference type="Pfam" id="PF26605">
    <property type="entry name" value="WLGC"/>
    <property type="match status" value="1"/>
</dbReference>
<organism evidence="2 3">
    <name type="scientific">Phytophthora rubi</name>
    <dbReference type="NCBI Taxonomy" id="129364"/>
    <lineage>
        <taxon>Eukaryota</taxon>
        <taxon>Sar</taxon>
        <taxon>Stramenopiles</taxon>
        <taxon>Oomycota</taxon>
        <taxon>Peronosporomycetes</taxon>
        <taxon>Peronosporales</taxon>
        <taxon>Peronosporaceae</taxon>
        <taxon>Phytophthora</taxon>
    </lineage>
</organism>
<protein>
    <recommendedName>
        <fullName evidence="1">WLGC domain-containing protein</fullName>
    </recommendedName>
</protein>
<feature type="domain" description="WLGC" evidence="1">
    <location>
        <begin position="3"/>
        <end position="67"/>
    </location>
</feature>